<organism evidence="1 2">
    <name type="scientific">Aspergillus sclerotialis</name>
    <dbReference type="NCBI Taxonomy" id="2070753"/>
    <lineage>
        <taxon>Eukaryota</taxon>
        <taxon>Fungi</taxon>
        <taxon>Dikarya</taxon>
        <taxon>Ascomycota</taxon>
        <taxon>Pezizomycotina</taxon>
        <taxon>Eurotiomycetes</taxon>
        <taxon>Eurotiomycetidae</taxon>
        <taxon>Eurotiales</taxon>
        <taxon>Aspergillaceae</taxon>
        <taxon>Aspergillus</taxon>
        <taxon>Aspergillus subgen. Polypaecilum</taxon>
    </lineage>
</organism>
<gene>
    <name evidence="1" type="ORF">PHISCL_00148</name>
</gene>
<dbReference type="SUPFAM" id="SSF51316">
    <property type="entry name" value="Mss4-like"/>
    <property type="match status" value="1"/>
</dbReference>
<reference evidence="2" key="1">
    <citation type="submission" date="2017-02" db="EMBL/GenBank/DDBJ databases">
        <authorList>
            <person name="Tafer H."/>
            <person name="Lopandic K."/>
        </authorList>
    </citation>
    <scope>NUCLEOTIDE SEQUENCE [LARGE SCALE GENOMIC DNA]</scope>
    <source>
        <strain evidence="2">CBS 366.77</strain>
    </source>
</reference>
<sequence length="92" mass="10519">MPTMQRYETSPRVYREFCNRCGATVFWHCEERPRIVDVSVGLLRASSGPLAGEWLDWVHDRVSFSEMAMDKALIGFLESGLQNWGKGKTVSH</sequence>
<evidence type="ECO:0000313" key="1">
    <source>
        <dbReference type="EMBL" id="RJE27562.1"/>
    </source>
</evidence>
<evidence type="ECO:0000313" key="2">
    <source>
        <dbReference type="Proteomes" id="UP000266188"/>
    </source>
</evidence>
<proteinExistence type="predicted"/>
<dbReference type="EMBL" id="MVGC01000002">
    <property type="protein sequence ID" value="RJE27562.1"/>
    <property type="molecule type" value="Genomic_DNA"/>
</dbReference>
<dbReference type="STRING" id="2070753.A0A3A2ZWP6"/>
<keyword evidence="2" id="KW-1185">Reference proteome</keyword>
<protein>
    <submittedName>
        <fullName evidence="1">DUF636 domain protein</fullName>
    </submittedName>
</protein>
<dbReference type="OrthoDB" id="5422068at2759"/>
<accession>A0A3A2ZWP6</accession>
<dbReference type="Proteomes" id="UP000266188">
    <property type="component" value="Unassembled WGS sequence"/>
</dbReference>
<dbReference type="Gene3D" id="3.90.1590.10">
    <property type="entry name" value="glutathione-dependent formaldehyde- activating enzyme (gfa)"/>
    <property type="match status" value="1"/>
</dbReference>
<name>A0A3A2ZWP6_9EURO</name>
<dbReference type="AlphaFoldDB" id="A0A3A2ZWP6"/>
<comment type="caution">
    <text evidence="1">The sequence shown here is derived from an EMBL/GenBank/DDBJ whole genome shotgun (WGS) entry which is preliminary data.</text>
</comment>
<dbReference type="InterPro" id="IPR011057">
    <property type="entry name" value="Mss4-like_sf"/>
</dbReference>